<dbReference type="RefSeq" id="WP_084281994.1">
    <property type="nucleotide sequence ID" value="NZ_FWXJ01000001.1"/>
</dbReference>
<accession>A0A1W1Y2S5</accession>
<evidence type="ECO:0000313" key="3">
    <source>
        <dbReference type="Proteomes" id="UP000192708"/>
    </source>
</evidence>
<feature type="chain" id="PRO_5012258318" description="ChrR-like cupin domain-containing protein" evidence="1">
    <location>
        <begin position="26"/>
        <end position="158"/>
    </location>
</feature>
<evidence type="ECO:0000256" key="1">
    <source>
        <dbReference type="SAM" id="SignalP"/>
    </source>
</evidence>
<protein>
    <recommendedName>
        <fullName evidence="4">ChrR-like cupin domain-containing protein</fullName>
    </recommendedName>
</protein>
<reference evidence="2 3" key="1">
    <citation type="submission" date="2017-04" db="EMBL/GenBank/DDBJ databases">
        <authorList>
            <person name="Afonso C.L."/>
            <person name="Miller P.J."/>
            <person name="Scott M.A."/>
            <person name="Spackman E."/>
            <person name="Goraichik I."/>
            <person name="Dimitrov K.M."/>
            <person name="Suarez D.L."/>
            <person name="Swayne D.E."/>
        </authorList>
    </citation>
    <scope>NUCLEOTIDE SEQUENCE [LARGE SCALE GENOMIC DNA]</scope>
    <source>
        <strain evidence="2 3">VK13</strain>
    </source>
</reference>
<evidence type="ECO:0008006" key="4">
    <source>
        <dbReference type="Google" id="ProtNLM"/>
    </source>
</evidence>
<dbReference type="InterPro" id="IPR014710">
    <property type="entry name" value="RmlC-like_jellyroll"/>
</dbReference>
<dbReference type="Proteomes" id="UP000192708">
    <property type="component" value="Unassembled WGS sequence"/>
</dbReference>
<keyword evidence="3" id="KW-1185">Reference proteome</keyword>
<dbReference type="EMBL" id="FWXJ01000001">
    <property type="protein sequence ID" value="SMC30473.1"/>
    <property type="molecule type" value="Genomic_DNA"/>
</dbReference>
<dbReference type="OrthoDB" id="1433532at2"/>
<name>A0A1W1Y2S5_9BURK</name>
<feature type="signal peptide" evidence="1">
    <location>
        <begin position="1"/>
        <end position="25"/>
    </location>
</feature>
<evidence type="ECO:0000313" key="2">
    <source>
        <dbReference type="EMBL" id="SMC30473.1"/>
    </source>
</evidence>
<dbReference type="InterPro" id="IPR011051">
    <property type="entry name" value="RmlC_Cupin_sf"/>
</dbReference>
<gene>
    <name evidence="2" type="ORF">SAMN06296008_101199</name>
</gene>
<organism evidence="2 3">
    <name type="scientific">Polynucleobacter kasalickyi</name>
    <dbReference type="NCBI Taxonomy" id="1938817"/>
    <lineage>
        <taxon>Bacteria</taxon>
        <taxon>Pseudomonadati</taxon>
        <taxon>Pseudomonadota</taxon>
        <taxon>Betaproteobacteria</taxon>
        <taxon>Burkholderiales</taxon>
        <taxon>Burkholderiaceae</taxon>
        <taxon>Polynucleobacter</taxon>
    </lineage>
</organism>
<keyword evidence="1" id="KW-0732">Signal</keyword>
<proteinExistence type="predicted"/>
<dbReference type="CDD" id="cd06989">
    <property type="entry name" value="cupin_DRT102"/>
    <property type="match status" value="1"/>
</dbReference>
<sequence length="158" mass="17592">MKSFIKLFFCSCVAFFSMSGSILSAADIQLPPGVMNIPPEKIKWEKTASGREQSFLMGNPNKPGPYLYLVKWTPFDKAYAHKHPEDRYGMVIAGLHYIGYDTKFDESKLHAHPVGSYFTEPANTPHFGKTNAEGAILLFYGIGPTGSTPLEKDPRDTK</sequence>
<dbReference type="Gene3D" id="2.60.120.10">
    <property type="entry name" value="Jelly Rolls"/>
    <property type="match status" value="1"/>
</dbReference>
<dbReference type="SUPFAM" id="SSF51182">
    <property type="entry name" value="RmlC-like cupins"/>
    <property type="match status" value="1"/>
</dbReference>
<dbReference type="AlphaFoldDB" id="A0A1W1Y2S5"/>
<dbReference type="STRING" id="1938817.SAMN06296008_101199"/>